<proteinExistence type="predicted"/>
<evidence type="ECO:0000256" key="1">
    <source>
        <dbReference type="SAM" id="MobiDB-lite"/>
    </source>
</evidence>
<accession>A0A4C1Y4G6</accession>
<organism evidence="2 3">
    <name type="scientific">Eumeta variegata</name>
    <name type="common">Bagworm moth</name>
    <name type="synonym">Eumeta japonica</name>
    <dbReference type="NCBI Taxonomy" id="151549"/>
    <lineage>
        <taxon>Eukaryota</taxon>
        <taxon>Metazoa</taxon>
        <taxon>Ecdysozoa</taxon>
        <taxon>Arthropoda</taxon>
        <taxon>Hexapoda</taxon>
        <taxon>Insecta</taxon>
        <taxon>Pterygota</taxon>
        <taxon>Neoptera</taxon>
        <taxon>Endopterygota</taxon>
        <taxon>Lepidoptera</taxon>
        <taxon>Glossata</taxon>
        <taxon>Ditrysia</taxon>
        <taxon>Tineoidea</taxon>
        <taxon>Psychidae</taxon>
        <taxon>Oiketicinae</taxon>
        <taxon>Eumeta</taxon>
    </lineage>
</organism>
<protein>
    <submittedName>
        <fullName evidence="2">Uncharacterized protein</fullName>
    </submittedName>
</protein>
<evidence type="ECO:0000313" key="2">
    <source>
        <dbReference type="EMBL" id="GBP69722.1"/>
    </source>
</evidence>
<reference evidence="2 3" key="1">
    <citation type="journal article" date="2019" name="Commun. Biol.">
        <title>The bagworm genome reveals a unique fibroin gene that provides high tensile strength.</title>
        <authorList>
            <person name="Kono N."/>
            <person name="Nakamura H."/>
            <person name="Ohtoshi R."/>
            <person name="Tomita M."/>
            <person name="Numata K."/>
            <person name="Arakawa K."/>
        </authorList>
    </citation>
    <scope>NUCLEOTIDE SEQUENCE [LARGE SCALE GENOMIC DNA]</scope>
</reference>
<keyword evidence="3" id="KW-1185">Reference proteome</keyword>
<dbReference type="Proteomes" id="UP000299102">
    <property type="component" value="Unassembled WGS sequence"/>
</dbReference>
<feature type="region of interest" description="Disordered" evidence="1">
    <location>
        <begin position="31"/>
        <end position="54"/>
    </location>
</feature>
<dbReference type="EMBL" id="BGZK01001050">
    <property type="protein sequence ID" value="GBP69722.1"/>
    <property type="molecule type" value="Genomic_DNA"/>
</dbReference>
<dbReference type="AlphaFoldDB" id="A0A4C1Y4G6"/>
<sequence>MQMFERPTWTTPLRALGARVRSTDIGPARCSRGGDVLGTESSTRPGPMTPQVARPKTYKKRGSLPVRLLPVQPAPPRVGTTLHASRRTPPGMLLFIHYLLPVDSFYIVHDSLNDVSNDREALREIVLRADAIGIYSICETF</sequence>
<comment type="caution">
    <text evidence="2">The sequence shown here is derived from an EMBL/GenBank/DDBJ whole genome shotgun (WGS) entry which is preliminary data.</text>
</comment>
<name>A0A4C1Y4G6_EUMVA</name>
<evidence type="ECO:0000313" key="3">
    <source>
        <dbReference type="Proteomes" id="UP000299102"/>
    </source>
</evidence>
<gene>
    <name evidence="2" type="ORF">EVAR_79956_1</name>
</gene>